<keyword evidence="4" id="KW-1185">Reference proteome</keyword>
<dbReference type="CDD" id="cd05233">
    <property type="entry name" value="SDR_c"/>
    <property type="match status" value="1"/>
</dbReference>
<dbReference type="Pfam" id="PF00106">
    <property type="entry name" value="adh_short"/>
    <property type="match status" value="1"/>
</dbReference>
<dbReference type="PANTHER" id="PTHR42901:SF1">
    <property type="entry name" value="ALCOHOL DEHYDROGENASE"/>
    <property type="match status" value="1"/>
</dbReference>
<evidence type="ECO:0000256" key="1">
    <source>
        <dbReference type="ARBA" id="ARBA00006484"/>
    </source>
</evidence>
<organism evidence="3 4">
    <name type="scientific">Colletotrichum incanum</name>
    <name type="common">Soybean anthracnose fungus</name>
    <dbReference type="NCBI Taxonomy" id="1573173"/>
    <lineage>
        <taxon>Eukaryota</taxon>
        <taxon>Fungi</taxon>
        <taxon>Dikarya</taxon>
        <taxon>Ascomycota</taxon>
        <taxon>Pezizomycotina</taxon>
        <taxon>Sordariomycetes</taxon>
        <taxon>Hypocreomycetidae</taxon>
        <taxon>Glomerellales</taxon>
        <taxon>Glomerellaceae</taxon>
        <taxon>Colletotrichum</taxon>
        <taxon>Colletotrichum spaethianum species complex</taxon>
    </lineage>
</organism>
<reference evidence="3 4" key="1">
    <citation type="submission" date="2015-06" db="EMBL/GenBank/DDBJ databases">
        <title>Survival trade-offs in plant roots during colonization by closely related pathogenic and mutualistic fungi.</title>
        <authorList>
            <person name="Hacquard S."/>
            <person name="Kracher B."/>
            <person name="Hiruma K."/>
            <person name="Weinman A."/>
            <person name="Muench P."/>
            <person name="Garrido Oter R."/>
            <person name="Ver Loren van Themaat E."/>
            <person name="Dallerey J.-F."/>
            <person name="Damm U."/>
            <person name="Henrissat B."/>
            <person name="Lespinet O."/>
            <person name="Thon M."/>
            <person name="Kemen E."/>
            <person name="McHardy A.C."/>
            <person name="Schulze-Lefert P."/>
            <person name="O'Connell R.J."/>
        </authorList>
    </citation>
    <scope>NUCLEOTIDE SEQUENCE [LARGE SCALE GENOMIC DNA]</scope>
    <source>
        <strain evidence="3 4">MAFF 238704</strain>
    </source>
</reference>
<dbReference type="Proteomes" id="UP000076584">
    <property type="component" value="Unassembled WGS sequence"/>
</dbReference>
<comment type="similarity">
    <text evidence="1">Belongs to the short-chain dehydrogenases/reductases (SDR) family.</text>
</comment>
<dbReference type="InterPro" id="IPR036291">
    <property type="entry name" value="NAD(P)-bd_dom_sf"/>
</dbReference>
<name>A0A161VYI4_COLIC</name>
<dbReference type="SUPFAM" id="SSF51735">
    <property type="entry name" value="NAD(P)-binding Rossmann-fold domains"/>
    <property type="match status" value="1"/>
</dbReference>
<evidence type="ECO:0000313" key="3">
    <source>
        <dbReference type="EMBL" id="KZL63863.1"/>
    </source>
</evidence>
<keyword evidence="2" id="KW-0560">Oxidoreductase</keyword>
<dbReference type="PANTHER" id="PTHR42901">
    <property type="entry name" value="ALCOHOL DEHYDROGENASE"/>
    <property type="match status" value="1"/>
</dbReference>
<accession>A0A161VYI4</accession>
<gene>
    <name evidence="3" type="ORF">CI238_12760</name>
</gene>
<dbReference type="OrthoDB" id="1933717at2759"/>
<comment type="caution">
    <text evidence="3">The sequence shown here is derived from an EMBL/GenBank/DDBJ whole genome shotgun (WGS) entry which is preliminary data.</text>
</comment>
<dbReference type="InterPro" id="IPR002347">
    <property type="entry name" value="SDR_fam"/>
</dbReference>
<dbReference type="Gene3D" id="3.40.50.720">
    <property type="entry name" value="NAD(P)-binding Rossmann-like Domain"/>
    <property type="match status" value="1"/>
</dbReference>
<dbReference type="EMBL" id="LFIW01002723">
    <property type="protein sequence ID" value="KZL63863.1"/>
    <property type="molecule type" value="Genomic_DNA"/>
</dbReference>
<dbReference type="STRING" id="1573173.A0A161VYI4"/>
<sequence>MASSIESLSTGFTFTKIVHKDPYPDISPLRAELSQAGKTVLITGGHTGIGFAIARAFAKASAERIILVARRSSVVALAASRLGTEFPKTQVIGQECDVSDLESVDILWQSLAKEDIFVDVVVLNAAKSSLQPILKAGRDTVWGEYLLNARTNLDFTERLYKQPNSNGRQKALVHLSTMAIHDTRLTGNQPSYGSSKSAGTMLLQRIAKDVSADDLQIVSYHPGGVYTELAAELGISQDAYPWDDENLPGQFAVWAASNEAKFLHGRFVWAKWDVTELREGPIRERIDNDEEFLRVGVVGLESFKKE</sequence>
<protein>
    <submittedName>
        <fullName evidence="3">Short chain dehydrogenase</fullName>
    </submittedName>
</protein>
<dbReference type="PRINTS" id="PR00081">
    <property type="entry name" value="GDHRDH"/>
</dbReference>
<evidence type="ECO:0000256" key="2">
    <source>
        <dbReference type="ARBA" id="ARBA00023002"/>
    </source>
</evidence>
<dbReference type="GO" id="GO:0016491">
    <property type="term" value="F:oxidoreductase activity"/>
    <property type="evidence" value="ECO:0007669"/>
    <property type="project" value="UniProtKB-KW"/>
</dbReference>
<proteinExistence type="inferred from homology"/>
<dbReference type="AlphaFoldDB" id="A0A161VYI4"/>
<evidence type="ECO:0000313" key="4">
    <source>
        <dbReference type="Proteomes" id="UP000076584"/>
    </source>
</evidence>